<evidence type="ECO:0000256" key="1">
    <source>
        <dbReference type="SAM" id="MobiDB-lite"/>
    </source>
</evidence>
<feature type="compositionally biased region" description="Basic and acidic residues" evidence="1">
    <location>
        <begin position="423"/>
        <end position="448"/>
    </location>
</feature>
<feature type="transmembrane region" description="Helical" evidence="2">
    <location>
        <begin position="81"/>
        <end position="102"/>
    </location>
</feature>
<keyword evidence="4" id="KW-1185">Reference proteome</keyword>
<dbReference type="EMBL" id="CAXAMN010021751">
    <property type="protein sequence ID" value="CAK9063075.1"/>
    <property type="molecule type" value="Genomic_DNA"/>
</dbReference>
<gene>
    <name evidence="3" type="ORF">CCMP2556_LOCUS31011</name>
</gene>
<sequence>MQDQGDTWRFDLGDGDSIGGNGHATDQPTSRTSTTTRVFTTRTSTTSTTSTSSSSVTGTRTSTSSSSNSWGAWSGTGDMTVVWMVASGAAGLLVLSLSFYLFGCGCCRSQKPTIFPLNEQRLWEPAGPLLLPKRPFLAEDADPEDPAPRHEHSVRVAITLAVSDGDHGWWPIPLQLRRRNTRRHLMDGYWRSFGHGGLPALVALPRCGPPKQPQDMPLPPLALPPAPAAPAMHRAPAPAAPPIPAPRGALRRPAPRRAVAEGSPSIEGPDLRTFGLRTVELLRFLPGPVREVDTPFRTVGPQLPAPPWPGWPGQRPERTRRWAEEDGARGARRLPPMPPTPRSQGELPSTLGGPWWTAGHRRQTNPYSPRWTGLRRGGPGPASYEPELSNVYGAEPAEQCTAATQTEVPGPELQETSVQTEESALHAEAKPAEKTDPPQELLSEKDQEGAWVTRVRRMMDQESQIFGRSKAMSPAAFAKAFEHLRPKRPSLPPLDFRKVSHADSGGYDFSASPARASSEGYLGTTVAGTVGTTTVPGRWSGLPLHLDSPEAKYQAFVRKIRAKHLEPPKESPYLNPLVLAPLKDHFALKKKKTPSLRSSKSEASWEMPIMEQLHSHFHHHFHLRNDHPAMSEAR</sequence>
<proteinExistence type="predicted"/>
<keyword evidence="2" id="KW-0472">Membrane</keyword>
<feature type="compositionally biased region" description="Basic and acidic residues" evidence="1">
    <location>
        <begin position="315"/>
        <end position="329"/>
    </location>
</feature>
<name>A0ABP0NH33_9DINO</name>
<keyword evidence="2" id="KW-0812">Transmembrane</keyword>
<dbReference type="Proteomes" id="UP001642484">
    <property type="component" value="Unassembled WGS sequence"/>
</dbReference>
<feature type="compositionally biased region" description="Basic and acidic residues" evidence="1">
    <location>
        <begin position="1"/>
        <end position="12"/>
    </location>
</feature>
<organism evidence="3 4">
    <name type="scientific">Durusdinium trenchii</name>
    <dbReference type="NCBI Taxonomy" id="1381693"/>
    <lineage>
        <taxon>Eukaryota</taxon>
        <taxon>Sar</taxon>
        <taxon>Alveolata</taxon>
        <taxon>Dinophyceae</taxon>
        <taxon>Suessiales</taxon>
        <taxon>Symbiodiniaceae</taxon>
        <taxon>Durusdinium</taxon>
    </lineage>
</organism>
<accession>A0ABP0NH33</accession>
<feature type="region of interest" description="Disordered" evidence="1">
    <location>
        <begin position="408"/>
        <end position="448"/>
    </location>
</feature>
<keyword evidence="2" id="KW-1133">Transmembrane helix</keyword>
<feature type="compositionally biased region" description="Low complexity" evidence="1">
    <location>
        <begin position="29"/>
        <end position="67"/>
    </location>
</feature>
<protein>
    <submittedName>
        <fullName evidence="3">Uncharacterized protein</fullName>
    </submittedName>
</protein>
<evidence type="ECO:0000313" key="4">
    <source>
        <dbReference type="Proteomes" id="UP001642484"/>
    </source>
</evidence>
<reference evidence="3 4" key="1">
    <citation type="submission" date="2024-02" db="EMBL/GenBank/DDBJ databases">
        <authorList>
            <person name="Chen Y."/>
            <person name="Shah S."/>
            <person name="Dougan E. K."/>
            <person name="Thang M."/>
            <person name="Chan C."/>
        </authorList>
    </citation>
    <scope>NUCLEOTIDE SEQUENCE [LARGE SCALE GENOMIC DNA]</scope>
</reference>
<evidence type="ECO:0000256" key="2">
    <source>
        <dbReference type="SAM" id="Phobius"/>
    </source>
</evidence>
<feature type="region of interest" description="Disordered" evidence="1">
    <location>
        <begin position="1"/>
        <end position="70"/>
    </location>
</feature>
<comment type="caution">
    <text evidence="3">The sequence shown here is derived from an EMBL/GenBank/DDBJ whole genome shotgun (WGS) entry which is preliminary data.</text>
</comment>
<feature type="region of interest" description="Disordered" evidence="1">
    <location>
        <begin position="298"/>
        <end position="388"/>
    </location>
</feature>
<evidence type="ECO:0000313" key="3">
    <source>
        <dbReference type="EMBL" id="CAK9063075.1"/>
    </source>
</evidence>